<dbReference type="Gene3D" id="3.80.10.10">
    <property type="entry name" value="Ribonuclease Inhibitor"/>
    <property type="match status" value="1"/>
</dbReference>
<dbReference type="InterPro" id="IPR053772">
    <property type="entry name" value="At1g61320/At1g61330-like"/>
</dbReference>
<sequence length="316" mass="35752">MQHHPLPRSLLSSAGVAIRHLDLHCCRLGLPNNPYSPVQTLQHVEYLSLSDVIISEMALHRMIEVCPVLSELHLSMIDGLHRICFHSCTLTTMSISRPYVPLSEFSVSGTPAIKSIIFSYVNLWRIPTFIINVGNGRYPKLGLKLPNIDSPSLDTFSSKVSLPYITSLVIGMKFMNGEELRKTIHILNLFKYLQHLEILCFYFGLNSEVGYVDWEVVSETAICQNKHLTHVQLRGYSATVGELDFARCLIVRAQSLRSMDISHSVDLTPEDISRQTESICRLGKASPLAQLFFTRSADSGYKRRKEARFLDRVTML</sequence>
<protein>
    <submittedName>
        <fullName evidence="2">Predicted protein</fullName>
    </submittedName>
</protein>
<evidence type="ECO:0000313" key="2">
    <source>
        <dbReference type="EMBL" id="BAJ98329.1"/>
    </source>
</evidence>
<dbReference type="EMBL" id="AK367126">
    <property type="protein sequence ID" value="BAJ98329.1"/>
    <property type="molecule type" value="mRNA"/>
</dbReference>
<dbReference type="AlphaFoldDB" id="F2DTA8"/>
<evidence type="ECO:0000259" key="1">
    <source>
        <dbReference type="Pfam" id="PF24758"/>
    </source>
</evidence>
<feature type="domain" description="F-box/LRR-repeat protein 15/At3g58940/PEG3-like LRR" evidence="1">
    <location>
        <begin position="3"/>
        <end position="197"/>
    </location>
</feature>
<reference evidence="2" key="1">
    <citation type="journal article" date="2011" name="Plant Physiol.">
        <title>Comprehensive sequence analysis of 24,783 barley full-length cDNAs derived from 12 clone libraries.</title>
        <authorList>
            <person name="Matsumoto T."/>
            <person name="Tanaka T."/>
            <person name="Sakai H."/>
            <person name="Amano N."/>
            <person name="Kanamori H."/>
            <person name="Kurita K."/>
            <person name="Kikuta A."/>
            <person name="Kamiya K."/>
            <person name="Yamamoto M."/>
            <person name="Ikawa H."/>
            <person name="Fujii N."/>
            <person name="Hori K."/>
            <person name="Itoh T."/>
            <person name="Sato K."/>
        </authorList>
    </citation>
    <scope>NUCLEOTIDE SEQUENCE</scope>
</reference>
<dbReference type="SUPFAM" id="SSF52047">
    <property type="entry name" value="RNI-like"/>
    <property type="match status" value="1"/>
</dbReference>
<name>F2DTA8_HORVV</name>
<accession>F2DTA8</accession>
<dbReference type="Pfam" id="PF24758">
    <property type="entry name" value="LRR_At5g56370"/>
    <property type="match status" value="1"/>
</dbReference>
<proteinExistence type="evidence at transcript level"/>
<dbReference type="InterPro" id="IPR032675">
    <property type="entry name" value="LRR_dom_sf"/>
</dbReference>
<dbReference type="PANTHER" id="PTHR34145:SF28">
    <property type="entry name" value="F-BOX DOMAIN-CONTAINING PROTEIN"/>
    <property type="match status" value="1"/>
</dbReference>
<dbReference type="PANTHER" id="PTHR34145">
    <property type="entry name" value="OS02G0105600 PROTEIN"/>
    <property type="match status" value="1"/>
</dbReference>
<dbReference type="InterPro" id="IPR055411">
    <property type="entry name" value="LRR_FXL15/At3g58940/PEG3-like"/>
</dbReference>
<organism evidence="2">
    <name type="scientific">Hordeum vulgare subsp. vulgare</name>
    <name type="common">Domesticated barley</name>
    <dbReference type="NCBI Taxonomy" id="112509"/>
    <lineage>
        <taxon>Eukaryota</taxon>
        <taxon>Viridiplantae</taxon>
        <taxon>Streptophyta</taxon>
        <taxon>Embryophyta</taxon>
        <taxon>Tracheophyta</taxon>
        <taxon>Spermatophyta</taxon>
        <taxon>Magnoliopsida</taxon>
        <taxon>Liliopsida</taxon>
        <taxon>Poales</taxon>
        <taxon>Poaceae</taxon>
        <taxon>BOP clade</taxon>
        <taxon>Pooideae</taxon>
        <taxon>Triticodae</taxon>
        <taxon>Triticeae</taxon>
        <taxon>Hordeinae</taxon>
        <taxon>Hordeum</taxon>
    </lineage>
</organism>